<evidence type="ECO:0000259" key="2">
    <source>
        <dbReference type="Pfam" id="PF20151"/>
    </source>
</evidence>
<evidence type="ECO:0000313" key="4">
    <source>
        <dbReference type="Proteomes" id="UP000559027"/>
    </source>
</evidence>
<feature type="transmembrane region" description="Helical" evidence="1">
    <location>
        <begin position="88"/>
        <end position="109"/>
    </location>
</feature>
<organism evidence="3 4">
    <name type="scientific">Leucocoprinus leucothites</name>
    <dbReference type="NCBI Taxonomy" id="201217"/>
    <lineage>
        <taxon>Eukaryota</taxon>
        <taxon>Fungi</taxon>
        <taxon>Dikarya</taxon>
        <taxon>Basidiomycota</taxon>
        <taxon>Agaricomycotina</taxon>
        <taxon>Agaricomycetes</taxon>
        <taxon>Agaricomycetidae</taxon>
        <taxon>Agaricales</taxon>
        <taxon>Agaricineae</taxon>
        <taxon>Agaricaceae</taxon>
        <taxon>Leucocoprinus</taxon>
    </lineage>
</organism>
<accession>A0A8H5D2N5</accession>
<comment type="caution">
    <text evidence="3">The sequence shown here is derived from an EMBL/GenBank/DDBJ whole genome shotgun (WGS) entry which is preliminary data.</text>
</comment>
<name>A0A8H5D2N5_9AGAR</name>
<keyword evidence="1" id="KW-0812">Transmembrane</keyword>
<feature type="transmembrane region" description="Helical" evidence="1">
    <location>
        <begin position="208"/>
        <end position="227"/>
    </location>
</feature>
<gene>
    <name evidence="3" type="ORF">D9756_007380</name>
</gene>
<sequence>MNVLESVFHYTNVTRYLSGAGLVALIYDHILTLPSEISLIWPAPSSYAKYIFLFNRYLVPASLLTIAWEMNHFAGTPLLNETCRNMFSAIAMLSVLSLGMANILVLLWVVNLWDKSRTIAWMLTIGFIISTGTSSSLMIASLVELGESVSFSPVFSMCILTKTTPKLIVVWAAPMVFEIIVLVATWWNALSVPREANMPLRSALHRDGVTFFMALTLLRSINISLASTRRPELVVIAVFWVWSMTTLILNRSLLRLQRAENLQLVLNDLIDQELPPHRRSQSRQTYSDYEMAVDPRHSMELWDTKYTLTGEEVQSYRLGYRGTSNYG</sequence>
<feature type="transmembrane region" description="Helical" evidence="1">
    <location>
        <begin position="167"/>
        <end position="187"/>
    </location>
</feature>
<evidence type="ECO:0000256" key="1">
    <source>
        <dbReference type="SAM" id="Phobius"/>
    </source>
</evidence>
<dbReference type="Pfam" id="PF20151">
    <property type="entry name" value="DUF6533"/>
    <property type="match status" value="1"/>
</dbReference>
<reference evidence="3 4" key="1">
    <citation type="journal article" date="2020" name="ISME J.">
        <title>Uncovering the hidden diversity of litter-decomposition mechanisms in mushroom-forming fungi.</title>
        <authorList>
            <person name="Floudas D."/>
            <person name="Bentzer J."/>
            <person name="Ahren D."/>
            <person name="Johansson T."/>
            <person name="Persson P."/>
            <person name="Tunlid A."/>
        </authorList>
    </citation>
    <scope>NUCLEOTIDE SEQUENCE [LARGE SCALE GENOMIC DNA]</scope>
    <source>
        <strain evidence="3 4">CBS 146.42</strain>
    </source>
</reference>
<feature type="domain" description="DUF6533" evidence="2">
    <location>
        <begin position="16"/>
        <end position="60"/>
    </location>
</feature>
<feature type="transmembrane region" description="Helical" evidence="1">
    <location>
        <begin position="233"/>
        <end position="254"/>
    </location>
</feature>
<dbReference type="InterPro" id="IPR045340">
    <property type="entry name" value="DUF6533"/>
</dbReference>
<proteinExistence type="predicted"/>
<feature type="transmembrane region" description="Helical" evidence="1">
    <location>
        <begin position="121"/>
        <end position="143"/>
    </location>
</feature>
<evidence type="ECO:0000313" key="3">
    <source>
        <dbReference type="EMBL" id="KAF5351984.1"/>
    </source>
</evidence>
<dbReference type="OrthoDB" id="2638860at2759"/>
<keyword evidence="1" id="KW-1133">Transmembrane helix</keyword>
<feature type="transmembrane region" description="Helical" evidence="1">
    <location>
        <begin position="47"/>
        <end position="68"/>
    </location>
</feature>
<feature type="transmembrane region" description="Helical" evidence="1">
    <location>
        <begin position="16"/>
        <end position="35"/>
    </location>
</feature>
<keyword evidence="4" id="KW-1185">Reference proteome</keyword>
<dbReference type="EMBL" id="JAACJO010000012">
    <property type="protein sequence ID" value="KAF5351984.1"/>
    <property type="molecule type" value="Genomic_DNA"/>
</dbReference>
<keyword evidence="1" id="KW-0472">Membrane</keyword>
<dbReference type="AlphaFoldDB" id="A0A8H5D2N5"/>
<dbReference type="Proteomes" id="UP000559027">
    <property type="component" value="Unassembled WGS sequence"/>
</dbReference>
<protein>
    <recommendedName>
        <fullName evidence="2">DUF6533 domain-containing protein</fullName>
    </recommendedName>
</protein>